<dbReference type="Proteomes" id="UP000266720">
    <property type="component" value="Chromosome"/>
</dbReference>
<proteinExistence type="predicted"/>
<dbReference type="InterPro" id="IPR000594">
    <property type="entry name" value="ThiF_NAD_FAD-bd"/>
</dbReference>
<dbReference type="GO" id="GO:0008641">
    <property type="term" value="F:ubiquitin-like modifier activating enzyme activity"/>
    <property type="evidence" value="ECO:0007669"/>
    <property type="project" value="InterPro"/>
</dbReference>
<sequence length="338" mass="39246">MNVSYYDLFERNMGVFTQKDQERIREAKIMIIGVGGMGGTVAVLLARTGFTKFYLIDPETYEISNMNRQIGCFIDTIGKYKVEVIKNDILRINPEAQVIGDSRKLSLLEIEKTIKEWCPDIVIAEADDVAFSAKVIRIATSNGIYAITGMPSGFTGYVMAFPPYTKYTPEGIFGLPENLPYEELYRTVEAWENKCGRRWYLFHGKWRVSWFKEWREGKKPITQIAPAVWLVASLTATEIVKYIVGKWELVLAPYVWYFAIADNEIYVRKYAENRLFNKYALKAFSIKTLGIGEKWRKAAIKIFEWQLKQQEKIEQEEDKKAEKMYQERKNKKSQCASN</sequence>
<keyword evidence="1" id="KW-1133">Transmembrane helix</keyword>
<keyword evidence="1" id="KW-0812">Transmembrane</keyword>
<dbReference type="InterPro" id="IPR035985">
    <property type="entry name" value="Ubiquitin-activating_enz"/>
</dbReference>
<evidence type="ECO:0000313" key="3">
    <source>
        <dbReference type="EMBL" id="AJB42277.1"/>
    </source>
</evidence>
<reference evidence="4" key="1">
    <citation type="book" date="2010" name="EXTREMOPHILES" publisher="0:0-0">
        <title>Complete genome sequences of ten hyperthermophilic archaea reveal their metabolic capabilities and possible ecological roles.</title>
        <editorList>
            <person name="?"/>
        </editorList>
        <authorList>
            <person name="Ravin N.V."/>
            <person name="Mardanov A.V."/>
            <person name="Bonch-Osmolovskaya E.A."/>
            <person name="Skryabin K.G."/>
        </authorList>
    </citation>
    <scope>NUCLEOTIDE SEQUENCE [LARGE SCALE GENOMIC DNA]</scope>
    <source>
        <strain evidence="4">1505</strain>
    </source>
</reference>
<keyword evidence="1" id="KW-0472">Membrane</keyword>
<dbReference type="Gene3D" id="3.40.50.720">
    <property type="entry name" value="NAD(P)-binding Rossmann-like Domain"/>
    <property type="match status" value="1"/>
</dbReference>
<evidence type="ECO:0000313" key="4">
    <source>
        <dbReference type="Proteomes" id="UP000266720"/>
    </source>
</evidence>
<gene>
    <name evidence="3" type="ORF">TCARB_1229</name>
</gene>
<accession>A0A3G1A9D8</accession>
<protein>
    <submittedName>
        <fullName evidence="3">HesA/MoeB/ThiF family protein related to EC-YgdL</fullName>
    </submittedName>
</protein>
<dbReference type="InterPro" id="IPR045886">
    <property type="entry name" value="ThiF/MoeB/HesA"/>
</dbReference>
<dbReference type="PANTHER" id="PTHR43267">
    <property type="entry name" value="TRNA THREONYLCARBAMOYLADENOSINE DEHYDRATASE"/>
    <property type="match status" value="1"/>
</dbReference>
<dbReference type="EMBL" id="CP007493">
    <property type="protein sequence ID" value="AJB42277.1"/>
    <property type="molecule type" value="Genomic_DNA"/>
</dbReference>
<feature type="transmembrane region" description="Helical" evidence="1">
    <location>
        <begin position="29"/>
        <end position="50"/>
    </location>
</feature>
<evidence type="ECO:0000256" key="1">
    <source>
        <dbReference type="SAM" id="Phobius"/>
    </source>
</evidence>
<dbReference type="STRING" id="697581.TCARB_1229"/>
<dbReference type="SUPFAM" id="SSF69572">
    <property type="entry name" value="Activating enzymes of the ubiquitin-like proteins"/>
    <property type="match status" value="1"/>
</dbReference>
<organism evidence="3 4">
    <name type="scientific">Thermofilum adornatum 1505</name>
    <dbReference type="NCBI Taxonomy" id="697581"/>
    <lineage>
        <taxon>Archaea</taxon>
        <taxon>Thermoproteota</taxon>
        <taxon>Thermoprotei</taxon>
        <taxon>Thermofilales</taxon>
        <taxon>Thermofilaceae</taxon>
        <taxon>Thermofilum</taxon>
    </lineage>
</organism>
<dbReference type="PANTHER" id="PTHR43267:SF1">
    <property type="entry name" value="TRNA THREONYLCARBAMOYLADENOSINE DEHYDRATASE"/>
    <property type="match status" value="1"/>
</dbReference>
<dbReference type="AlphaFoldDB" id="A0A3G1A9D8"/>
<evidence type="ECO:0000259" key="2">
    <source>
        <dbReference type="Pfam" id="PF00899"/>
    </source>
</evidence>
<dbReference type="GO" id="GO:0061504">
    <property type="term" value="P:cyclic threonylcarbamoyladenosine biosynthetic process"/>
    <property type="evidence" value="ECO:0007669"/>
    <property type="project" value="TreeGrafter"/>
</dbReference>
<dbReference type="Pfam" id="PF00899">
    <property type="entry name" value="ThiF"/>
    <property type="match status" value="1"/>
</dbReference>
<feature type="domain" description="THIF-type NAD/FAD binding fold" evidence="2">
    <location>
        <begin position="10"/>
        <end position="266"/>
    </location>
</feature>
<name>A0A3G1A9D8_9CREN</name>
<dbReference type="CDD" id="cd01483">
    <property type="entry name" value="E1_enzyme_family"/>
    <property type="match status" value="1"/>
</dbReference>
<dbReference type="GO" id="GO:0061503">
    <property type="term" value="F:tRNA threonylcarbamoyladenosine dehydratase"/>
    <property type="evidence" value="ECO:0007669"/>
    <property type="project" value="TreeGrafter"/>
</dbReference>
<dbReference type="KEGG" id="tcb:TCARB_1229"/>